<gene>
    <name evidence="8" type="ORF">SAMN05216272_109162</name>
</gene>
<name>A0A1G8KNL9_9PSED</name>
<dbReference type="InterPro" id="IPR013762">
    <property type="entry name" value="Integrase-like_cat_sf"/>
</dbReference>
<evidence type="ECO:0000256" key="1">
    <source>
        <dbReference type="ARBA" id="ARBA00008857"/>
    </source>
</evidence>
<dbReference type="CDD" id="cd01184">
    <property type="entry name" value="INT_C_like_1"/>
    <property type="match status" value="1"/>
</dbReference>
<dbReference type="InterPro" id="IPR002104">
    <property type="entry name" value="Integrase_catalytic"/>
</dbReference>
<evidence type="ECO:0000313" key="8">
    <source>
        <dbReference type="EMBL" id="SDI45055.1"/>
    </source>
</evidence>
<keyword evidence="9" id="KW-1185">Reference proteome</keyword>
<dbReference type="PROSITE" id="PS51900">
    <property type="entry name" value="CB"/>
    <property type="match status" value="1"/>
</dbReference>
<comment type="similarity">
    <text evidence="1">Belongs to the 'phage' integrase family.</text>
</comment>
<evidence type="ECO:0000256" key="2">
    <source>
        <dbReference type="ARBA" id="ARBA00022908"/>
    </source>
</evidence>
<dbReference type="Proteomes" id="UP000199636">
    <property type="component" value="Unassembled WGS sequence"/>
</dbReference>
<accession>A0A1G8KNL9</accession>
<dbReference type="InterPro" id="IPR044068">
    <property type="entry name" value="CB"/>
</dbReference>
<feature type="domain" description="Core-binding (CB)" evidence="7">
    <location>
        <begin position="411"/>
        <end position="511"/>
    </location>
</feature>
<dbReference type="GO" id="GO:0015074">
    <property type="term" value="P:DNA integration"/>
    <property type="evidence" value="ECO:0007669"/>
    <property type="project" value="UniProtKB-KW"/>
</dbReference>
<dbReference type="Gene3D" id="1.10.150.130">
    <property type="match status" value="1"/>
</dbReference>
<dbReference type="RefSeq" id="WP_090265860.1">
    <property type="nucleotide sequence ID" value="NZ_FNDS01000009.1"/>
</dbReference>
<evidence type="ECO:0000259" key="6">
    <source>
        <dbReference type="PROSITE" id="PS51898"/>
    </source>
</evidence>
<protein>
    <submittedName>
        <fullName evidence="8">Site-specific recombinase XerD</fullName>
    </submittedName>
</protein>
<dbReference type="PROSITE" id="PS51898">
    <property type="entry name" value="TYR_RECOMBINASE"/>
    <property type="match status" value="1"/>
</dbReference>
<dbReference type="GO" id="GO:0006310">
    <property type="term" value="P:DNA recombination"/>
    <property type="evidence" value="ECO:0007669"/>
    <property type="project" value="UniProtKB-KW"/>
</dbReference>
<keyword evidence="2" id="KW-0229">DNA integration</keyword>
<dbReference type="PANTHER" id="PTHR30349:SF41">
    <property type="entry name" value="INTEGRASE_RECOMBINASE PROTEIN MJ0367-RELATED"/>
    <property type="match status" value="1"/>
</dbReference>
<keyword evidence="3 5" id="KW-0238">DNA-binding</keyword>
<evidence type="ECO:0000313" key="9">
    <source>
        <dbReference type="Proteomes" id="UP000199636"/>
    </source>
</evidence>
<reference evidence="9" key="1">
    <citation type="submission" date="2016-10" db="EMBL/GenBank/DDBJ databases">
        <authorList>
            <person name="Varghese N."/>
            <person name="Submissions S."/>
        </authorList>
    </citation>
    <scope>NUCLEOTIDE SEQUENCE [LARGE SCALE GENOMIC DNA]</scope>
    <source>
        <strain evidence="9">CCM 7469</strain>
    </source>
</reference>
<feature type="domain" description="Tyr recombinase" evidence="6">
    <location>
        <begin position="533"/>
        <end position="743"/>
    </location>
</feature>
<dbReference type="AlphaFoldDB" id="A0A1G8KNL9"/>
<dbReference type="SUPFAM" id="SSF56349">
    <property type="entry name" value="DNA breaking-rejoining enzymes"/>
    <property type="match status" value="1"/>
</dbReference>
<dbReference type="OrthoDB" id="9784724at2"/>
<organism evidence="8 9">
    <name type="scientific">Pseudomonas panipatensis</name>
    <dbReference type="NCBI Taxonomy" id="428992"/>
    <lineage>
        <taxon>Bacteria</taxon>
        <taxon>Pseudomonadati</taxon>
        <taxon>Pseudomonadota</taxon>
        <taxon>Gammaproteobacteria</taxon>
        <taxon>Pseudomonadales</taxon>
        <taxon>Pseudomonadaceae</taxon>
        <taxon>Pseudomonas</taxon>
    </lineage>
</organism>
<dbReference type="GO" id="GO:0003677">
    <property type="term" value="F:DNA binding"/>
    <property type="evidence" value="ECO:0007669"/>
    <property type="project" value="UniProtKB-UniRule"/>
</dbReference>
<proteinExistence type="inferred from homology"/>
<dbReference type="EMBL" id="FNDS01000009">
    <property type="protein sequence ID" value="SDI45055.1"/>
    <property type="molecule type" value="Genomic_DNA"/>
</dbReference>
<dbReference type="Pfam" id="PF00589">
    <property type="entry name" value="Phage_integrase"/>
    <property type="match status" value="1"/>
</dbReference>
<evidence type="ECO:0000256" key="5">
    <source>
        <dbReference type="PROSITE-ProRule" id="PRU01248"/>
    </source>
</evidence>
<evidence type="ECO:0000259" key="7">
    <source>
        <dbReference type="PROSITE" id="PS51900"/>
    </source>
</evidence>
<dbReference type="STRING" id="428992.SAMN05216272_109162"/>
<dbReference type="InterPro" id="IPR011010">
    <property type="entry name" value="DNA_brk_join_enz"/>
</dbReference>
<keyword evidence="4" id="KW-0233">DNA recombination</keyword>
<dbReference type="PANTHER" id="PTHR30349">
    <property type="entry name" value="PHAGE INTEGRASE-RELATED"/>
    <property type="match status" value="1"/>
</dbReference>
<evidence type="ECO:0000256" key="4">
    <source>
        <dbReference type="ARBA" id="ARBA00023172"/>
    </source>
</evidence>
<sequence>MSQRTIRTPHMIFSRERGFLYVRSLPKALLTDDRLPKQVRWPLGQNHEIARDVARQLNDAFDDLLQLITERRLGADYLLQSLGQLYLQHQRVMQDMRLPLGSLITPNELAKGALELGYERLADQEAVSTVLYADAQGDYVFVLLDRGYAERLEMLPFERYDVPLGTRDLDTARWKAAYLLEALEQLKRWTRDGYLHVLHPLLTRTLAWEQFVRCVGKPREESLLEQRLPTTLTQLEALPGLKYLASPQSELFRIHQGSAGGYLLRIDFHRMGVAHLTPVGVLDLELQTTDWILANLLFAVIAPDLLSFLTAIIAQEDIDPAALLKLLDQIHQLLDDYLKGLPKANGLPELPPPSAPQATLPAQTQSVLQALSGLLPETQAIALNRALVQSGAFAPPAAGGLRYAALVERFKTHHEVSRTWTNADTRIQNLARLDALVEIVGPGVAIEQITRADVVRVRDALRLYPRGRNKTPSLRQKPLAQIMVEGGYEPIHPRTLKRYFAMLKATLDFAVDQGFLEQSPAQSVQYKAQAAGRSNRSYTREQLRLLLSGPVYTLEAPPRWRLHDYKFWLPLLGAFQGARLNELCQLRVGDVRQEAGIWYLSLNTEQAGKRLKNSSSERDVPLHRQVLGAGFLAFVEQRRQAVGGDRQAMLFDGLPPVRNKLPGATASKWFLGNGTNYGGYVQACGLAEQGRTFHGLRHSFIAQFRAQKLDIQIAKSLVGHTDHSVTGQYGRGYPLEVLQEELDRLDHGVSLEHIHYRHYLALQEQQAPTQGGPTSTVRRPVTKTQKRNWRRFIPLNAAAR</sequence>
<dbReference type="Gene3D" id="1.10.443.10">
    <property type="entry name" value="Intergrase catalytic core"/>
    <property type="match status" value="1"/>
</dbReference>
<dbReference type="InterPro" id="IPR050090">
    <property type="entry name" value="Tyrosine_recombinase_XerCD"/>
</dbReference>
<evidence type="ECO:0000256" key="3">
    <source>
        <dbReference type="ARBA" id="ARBA00023125"/>
    </source>
</evidence>
<dbReference type="InterPro" id="IPR010998">
    <property type="entry name" value="Integrase_recombinase_N"/>
</dbReference>